<dbReference type="PANTHER" id="PTHR40078">
    <property type="entry name" value="INTEGRAL MEMBRANE PROTEIN-RELATED"/>
    <property type="match status" value="1"/>
</dbReference>
<reference evidence="2 5" key="2">
    <citation type="submission" date="2019-07" db="EMBL/GenBank/DDBJ databases">
        <title>Whole genome shotgun sequence of Halolactibacillus miurensis NBRC 100873.</title>
        <authorList>
            <person name="Hosoyama A."/>
            <person name="Uohara A."/>
            <person name="Ohji S."/>
            <person name="Ichikawa N."/>
        </authorList>
    </citation>
    <scope>NUCLEOTIDE SEQUENCE [LARGE SCALE GENOMIC DNA]</scope>
    <source>
        <strain evidence="2 5">NBRC 100873</strain>
    </source>
</reference>
<dbReference type="Proteomes" id="UP000199139">
    <property type="component" value="Unassembled WGS sequence"/>
</dbReference>
<evidence type="ECO:0000313" key="3">
    <source>
        <dbReference type="EMBL" id="SFS93907.1"/>
    </source>
</evidence>
<feature type="transmembrane region" description="Helical" evidence="1">
    <location>
        <begin position="12"/>
        <end position="28"/>
    </location>
</feature>
<keyword evidence="1" id="KW-0812">Transmembrane</keyword>
<protein>
    <submittedName>
        <fullName evidence="2 3">Membrane protein</fullName>
    </submittedName>
</protein>
<keyword evidence="1" id="KW-1133">Transmembrane helix</keyword>
<reference evidence="3 4" key="1">
    <citation type="submission" date="2016-10" db="EMBL/GenBank/DDBJ databases">
        <authorList>
            <person name="de Groot N.N."/>
        </authorList>
    </citation>
    <scope>NUCLEOTIDE SEQUENCE [LARGE SCALE GENOMIC DNA]</scope>
    <source>
        <strain evidence="3 4">DSM 17074</strain>
    </source>
</reference>
<evidence type="ECO:0000313" key="2">
    <source>
        <dbReference type="EMBL" id="GEM04823.1"/>
    </source>
</evidence>
<evidence type="ECO:0000256" key="1">
    <source>
        <dbReference type="SAM" id="Phobius"/>
    </source>
</evidence>
<proteinExistence type="predicted"/>
<organism evidence="3 4">
    <name type="scientific">Halolactibacillus miurensis</name>
    <dbReference type="NCBI Taxonomy" id="306541"/>
    <lineage>
        <taxon>Bacteria</taxon>
        <taxon>Bacillati</taxon>
        <taxon>Bacillota</taxon>
        <taxon>Bacilli</taxon>
        <taxon>Bacillales</taxon>
        <taxon>Bacillaceae</taxon>
        <taxon>Halolactibacillus</taxon>
    </lineage>
</organism>
<dbReference type="EMBL" id="BJWJ01000018">
    <property type="protein sequence ID" value="GEM04823.1"/>
    <property type="molecule type" value="Genomic_DNA"/>
</dbReference>
<feature type="transmembrane region" description="Helical" evidence="1">
    <location>
        <begin position="40"/>
        <end position="65"/>
    </location>
</feature>
<keyword evidence="5" id="KW-1185">Reference proteome</keyword>
<gene>
    <name evidence="2" type="ORF">HMI01_18110</name>
    <name evidence="3" type="ORF">SAMN05421668_11919</name>
</gene>
<dbReference type="Pfam" id="PF19700">
    <property type="entry name" value="DUF6198"/>
    <property type="match status" value="1"/>
</dbReference>
<dbReference type="AlphaFoldDB" id="A0A1I6TXZ8"/>
<dbReference type="InterPro" id="IPR038750">
    <property type="entry name" value="YczE/YyaS-like"/>
</dbReference>
<evidence type="ECO:0000313" key="4">
    <source>
        <dbReference type="Proteomes" id="UP000199139"/>
    </source>
</evidence>
<dbReference type="RefSeq" id="WP_062322081.1">
    <property type="nucleotide sequence ID" value="NZ_BJWJ01000018.1"/>
</dbReference>
<dbReference type="OrthoDB" id="9814474at2"/>
<dbReference type="Proteomes" id="UP000321773">
    <property type="component" value="Unassembled WGS sequence"/>
</dbReference>
<accession>A0A1I6TXZ8</accession>
<evidence type="ECO:0000313" key="5">
    <source>
        <dbReference type="Proteomes" id="UP000321773"/>
    </source>
</evidence>
<dbReference type="STRING" id="306541.SAMN05421668_11919"/>
<keyword evidence="1" id="KW-0472">Membrane</keyword>
<dbReference type="EMBL" id="FPAI01000019">
    <property type="protein sequence ID" value="SFS93907.1"/>
    <property type="molecule type" value="Genomic_DNA"/>
</dbReference>
<dbReference type="PANTHER" id="PTHR40078:SF1">
    <property type="entry name" value="INTEGRAL MEMBRANE PROTEIN"/>
    <property type="match status" value="1"/>
</dbReference>
<feature type="transmembrane region" description="Helical" evidence="1">
    <location>
        <begin position="72"/>
        <end position="95"/>
    </location>
</feature>
<sequence length="209" mass="22850">MSLSQKRIMGMLFGNLLLGMAIGVLRIAELGTDPFATMNLGVSATLGLSFGFYSVLFNLLLFVFLFINSRELIGFGTFINMFLLGYTADFIVYFFQTMDVGEIGLGIRFILLFVGVFISSTGLSLYVTANLGVSPYDALPLMMQEMTNNRIPFGIARLIVDATAVLIGFFFGAVVGVGTLVVAVSLGPLVSVFNKYWFEPILKPETLKK</sequence>
<name>A0A1I6TXZ8_9BACI</name>
<feature type="transmembrane region" description="Helical" evidence="1">
    <location>
        <begin position="107"/>
        <end position="133"/>
    </location>
</feature>